<dbReference type="AlphaFoldDB" id="A0A7X6K6P0"/>
<comment type="caution">
    <text evidence="2">The sequence shown here is derived from an EMBL/GenBank/DDBJ whole genome shotgun (WGS) entry which is preliminary data.</text>
</comment>
<dbReference type="Proteomes" id="UP000544090">
    <property type="component" value="Unassembled WGS sequence"/>
</dbReference>
<sequence>MRTKTTPDRNAPNPETSESPIDGHPNMVLVRLTSLDGRGRQAAVDYVGLAGTDLAVKVSPIESIEDACARLRAGLDKLAIDVLL</sequence>
<name>A0A7X6K6P0_9MICC</name>
<feature type="region of interest" description="Disordered" evidence="1">
    <location>
        <begin position="1"/>
        <end position="25"/>
    </location>
</feature>
<dbReference type="RefSeq" id="WP_168486711.1">
    <property type="nucleotide sequence ID" value="NZ_JAAZSQ010000011.1"/>
</dbReference>
<dbReference type="EMBL" id="JAAZSQ010000011">
    <property type="protein sequence ID" value="NKX55298.1"/>
    <property type="molecule type" value="Genomic_DNA"/>
</dbReference>
<evidence type="ECO:0000313" key="3">
    <source>
        <dbReference type="Proteomes" id="UP000544090"/>
    </source>
</evidence>
<keyword evidence="3" id="KW-1185">Reference proteome</keyword>
<accession>A0A7X6K6P0</accession>
<gene>
    <name evidence="2" type="ORF">HGG74_12240</name>
</gene>
<evidence type="ECO:0000313" key="2">
    <source>
        <dbReference type="EMBL" id="NKX55298.1"/>
    </source>
</evidence>
<reference evidence="2 3" key="1">
    <citation type="submission" date="2020-04" db="EMBL/GenBank/DDBJ databases">
        <title>Arthrobacter sp. nov.</title>
        <authorList>
            <person name="Liu S."/>
        </authorList>
    </citation>
    <scope>NUCLEOTIDE SEQUENCE [LARGE SCALE GENOMIC DNA]</scope>
    <source>
        <strain evidence="2 3">E918</strain>
    </source>
</reference>
<protein>
    <submittedName>
        <fullName evidence="2">Uncharacterized protein</fullName>
    </submittedName>
</protein>
<organism evidence="2 3">
    <name type="scientific">Arthrobacter mobilis</name>
    <dbReference type="NCBI Taxonomy" id="2724944"/>
    <lineage>
        <taxon>Bacteria</taxon>
        <taxon>Bacillati</taxon>
        <taxon>Actinomycetota</taxon>
        <taxon>Actinomycetes</taxon>
        <taxon>Micrococcales</taxon>
        <taxon>Micrococcaceae</taxon>
        <taxon>Arthrobacter</taxon>
    </lineage>
</organism>
<evidence type="ECO:0000256" key="1">
    <source>
        <dbReference type="SAM" id="MobiDB-lite"/>
    </source>
</evidence>
<proteinExistence type="predicted"/>